<evidence type="ECO:0000313" key="8">
    <source>
        <dbReference type="EMBL" id="RMI88852.1"/>
    </source>
</evidence>
<dbReference type="NCBIfam" id="TIGR00012">
    <property type="entry name" value="L29"/>
    <property type="match status" value="1"/>
</dbReference>
<proteinExistence type="inferred from homology"/>
<dbReference type="Proteomes" id="UP000283896">
    <property type="component" value="Unassembled WGS sequence"/>
</dbReference>
<evidence type="ECO:0000256" key="6">
    <source>
        <dbReference type="SAM" id="Coils"/>
    </source>
</evidence>
<dbReference type="Gene3D" id="1.10.287.310">
    <property type="match status" value="1"/>
</dbReference>
<evidence type="ECO:0000256" key="5">
    <source>
        <dbReference type="HAMAP-Rule" id="MF_00374"/>
    </source>
</evidence>
<evidence type="ECO:0000313" key="9">
    <source>
        <dbReference type="Proteomes" id="UP000283896"/>
    </source>
</evidence>
<keyword evidence="3 5" id="KW-0687">Ribonucleoprotein</keyword>
<dbReference type="Pfam" id="PF00831">
    <property type="entry name" value="Ribosomal_L29"/>
    <property type="match status" value="1"/>
</dbReference>
<reference evidence="9" key="1">
    <citation type="submission" date="2016-11" db="EMBL/GenBank/DDBJ databases">
        <title>Genome sequence of Candidatus Phytoplasma solani strain SA-1.</title>
        <authorList>
            <person name="Haryono M."/>
            <person name="Samarzija I."/>
            <person name="Seruga Music M."/>
            <person name="Hogenhout S."/>
            <person name="Kuo C.-H."/>
        </authorList>
    </citation>
    <scope>NUCLEOTIDE SEQUENCE [LARGE SCALE GENOMIC DNA]</scope>
    <source>
        <strain evidence="9">SA-1</strain>
    </source>
</reference>
<dbReference type="STRING" id="69896.S284_01450"/>
<gene>
    <name evidence="5 8" type="primary">rpmC</name>
    <name evidence="8" type="ORF">PSSA1_v1c2790</name>
</gene>
<feature type="region of interest" description="Disordered" evidence="7">
    <location>
        <begin position="96"/>
        <end position="132"/>
    </location>
</feature>
<evidence type="ECO:0000256" key="4">
    <source>
        <dbReference type="ARBA" id="ARBA00035204"/>
    </source>
</evidence>
<organism evidence="8 9">
    <name type="scientific">Candidatus Phytoplasma solani</name>
    <dbReference type="NCBI Taxonomy" id="69896"/>
    <lineage>
        <taxon>Bacteria</taxon>
        <taxon>Bacillati</taxon>
        <taxon>Mycoplasmatota</taxon>
        <taxon>Mollicutes</taxon>
        <taxon>Acholeplasmatales</taxon>
        <taxon>Acholeplasmataceae</taxon>
        <taxon>Candidatus Phytoplasma</taxon>
        <taxon>16SrXII (Stolbur group)</taxon>
    </lineage>
</organism>
<dbReference type="GO" id="GO:0003735">
    <property type="term" value="F:structural constituent of ribosome"/>
    <property type="evidence" value="ECO:0007669"/>
    <property type="project" value="InterPro"/>
</dbReference>
<dbReference type="OrthoDB" id="9815192at2"/>
<protein>
    <recommendedName>
        <fullName evidence="4 5">Large ribosomal subunit protein uL29</fullName>
    </recommendedName>
</protein>
<dbReference type="InterPro" id="IPR001854">
    <property type="entry name" value="Ribosomal_uL29"/>
</dbReference>
<dbReference type="FunFam" id="1.10.287.310:FF:000001">
    <property type="entry name" value="50S ribosomal protein L29"/>
    <property type="match status" value="1"/>
</dbReference>
<dbReference type="InterPro" id="IPR036049">
    <property type="entry name" value="Ribosomal_uL29_sf"/>
</dbReference>
<dbReference type="GO" id="GO:0022625">
    <property type="term" value="C:cytosolic large ribosomal subunit"/>
    <property type="evidence" value="ECO:0007669"/>
    <property type="project" value="TreeGrafter"/>
</dbReference>
<dbReference type="EMBL" id="MPBG01000003">
    <property type="protein sequence ID" value="RMI88852.1"/>
    <property type="molecule type" value="Genomic_DNA"/>
</dbReference>
<dbReference type="SUPFAM" id="SSF46561">
    <property type="entry name" value="Ribosomal protein L29 (L29p)"/>
    <property type="match status" value="1"/>
</dbReference>
<evidence type="ECO:0000256" key="2">
    <source>
        <dbReference type="ARBA" id="ARBA00022980"/>
    </source>
</evidence>
<accession>A0A421NXX9</accession>
<comment type="similarity">
    <text evidence="1 5">Belongs to the universal ribosomal protein uL29 family.</text>
</comment>
<feature type="coiled-coil region" evidence="6">
    <location>
        <begin position="4"/>
        <end position="31"/>
    </location>
</feature>
<evidence type="ECO:0000256" key="7">
    <source>
        <dbReference type="SAM" id="MobiDB-lite"/>
    </source>
</evidence>
<dbReference type="InterPro" id="IPR018254">
    <property type="entry name" value="Ribosomal_uL29_CS"/>
</dbReference>
<sequence>MKIKDVLKMNSQDLENKVATLKQELFDLRFQLALGKLTNTAQIRKLKKSIARMKTILTQQNTDFINSTLIALSSQKPQKQPKTKIKLKTNNQVLEPSKDILPSVDVKSEDKKIQSPDDTNTDKNEEIIKEEN</sequence>
<dbReference type="InterPro" id="IPR050063">
    <property type="entry name" value="Ribosomal_protein_uL29"/>
</dbReference>
<dbReference type="GO" id="GO:0006412">
    <property type="term" value="P:translation"/>
    <property type="evidence" value="ECO:0007669"/>
    <property type="project" value="UniProtKB-UniRule"/>
</dbReference>
<name>A0A421NXX9_9MOLU</name>
<dbReference type="HAMAP" id="MF_00374">
    <property type="entry name" value="Ribosomal_uL29"/>
    <property type="match status" value="1"/>
</dbReference>
<dbReference type="PANTHER" id="PTHR10916:SF0">
    <property type="entry name" value="LARGE RIBOSOMAL SUBUNIT PROTEIN UL29C"/>
    <property type="match status" value="1"/>
</dbReference>
<feature type="compositionally biased region" description="Basic and acidic residues" evidence="7">
    <location>
        <begin position="106"/>
        <end position="132"/>
    </location>
</feature>
<evidence type="ECO:0000256" key="1">
    <source>
        <dbReference type="ARBA" id="ARBA00009254"/>
    </source>
</evidence>
<keyword evidence="2 5" id="KW-0689">Ribosomal protein</keyword>
<dbReference type="CDD" id="cd00427">
    <property type="entry name" value="Ribosomal_L29_HIP"/>
    <property type="match status" value="1"/>
</dbReference>
<dbReference type="AlphaFoldDB" id="A0A421NXX9"/>
<keyword evidence="6" id="KW-0175">Coiled coil</keyword>
<keyword evidence="9" id="KW-1185">Reference proteome</keyword>
<dbReference type="PANTHER" id="PTHR10916">
    <property type="entry name" value="60S RIBOSOMAL PROTEIN L35/50S RIBOSOMAL PROTEIN L29"/>
    <property type="match status" value="1"/>
</dbReference>
<comment type="caution">
    <text evidence="8">The sequence shown here is derived from an EMBL/GenBank/DDBJ whole genome shotgun (WGS) entry which is preliminary data.</text>
</comment>
<evidence type="ECO:0000256" key="3">
    <source>
        <dbReference type="ARBA" id="ARBA00023274"/>
    </source>
</evidence>
<dbReference type="PROSITE" id="PS00579">
    <property type="entry name" value="RIBOSOMAL_L29"/>
    <property type="match status" value="1"/>
</dbReference>